<dbReference type="PANTHER" id="PTHR35579">
    <property type="entry name" value="CRISPR SYSTEM CMS ENDORIBONUCLEASE CSM3"/>
    <property type="match status" value="1"/>
</dbReference>
<dbReference type="InterPro" id="IPR005537">
    <property type="entry name" value="RAMP_III_fam"/>
</dbReference>
<name>A0A7L9FGH1_9CREN</name>
<keyword evidence="4" id="KW-1185">Reference proteome</keyword>
<feature type="domain" description="CRISPR type III-associated protein" evidence="2">
    <location>
        <begin position="25"/>
        <end position="233"/>
    </location>
</feature>
<keyword evidence="1" id="KW-0051">Antiviral defense</keyword>
<dbReference type="AlphaFoldDB" id="A0A7L9FGH1"/>
<evidence type="ECO:0000313" key="4">
    <source>
        <dbReference type="Proteomes" id="UP000594121"/>
    </source>
</evidence>
<dbReference type="GeneID" id="59149965"/>
<evidence type="ECO:0000259" key="2">
    <source>
        <dbReference type="Pfam" id="PF03787"/>
    </source>
</evidence>
<dbReference type="NCBIfam" id="TIGR02581">
    <property type="entry name" value="cas_cyan_RAMP"/>
    <property type="match status" value="1"/>
</dbReference>
<dbReference type="Proteomes" id="UP000594121">
    <property type="component" value="Chromosome"/>
</dbReference>
<dbReference type="RefSeq" id="WP_192818779.1">
    <property type="nucleotide sequence ID" value="NZ_CP062310.1"/>
</dbReference>
<reference evidence="3 4" key="1">
    <citation type="submission" date="2020-10" db="EMBL/GenBank/DDBJ databases">
        <title>Thermofilum lucidum 3507LT sp. nov. a novel member of Thermofilaceae family isolated from Chile hot spring, and proposal of description order Thermofilales.</title>
        <authorList>
            <person name="Zayulina K.S."/>
            <person name="Elcheninov A.G."/>
            <person name="Toshchakov S.V."/>
            <person name="Kublanov I.V."/>
        </authorList>
    </citation>
    <scope>NUCLEOTIDE SEQUENCE [LARGE SCALE GENOMIC DNA]</scope>
    <source>
        <strain evidence="3 4">3507LT</strain>
    </source>
</reference>
<protein>
    <submittedName>
        <fullName evidence="3">CRISPR-associated RAMP protein</fullName>
    </submittedName>
</protein>
<proteinExistence type="predicted"/>
<dbReference type="Pfam" id="PF03787">
    <property type="entry name" value="RAMPs"/>
    <property type="match status" value="1"/>
</dbReference>
<dbReference type="InterPro" id="IPR013411">
    <property type="entry name" value="CRISPR-assoc_RAMP_Csx7"/>
</dbReference>
<organism evidence="3 4">
    <name type="scientific">Infirmifilum lucidum</name>
    <dbReference type="NCBI Taxonomy" id="2776706"/>
    <lineage>
        <taxon>Archaea</taxon>
        <taxon>Thermoproteota</taxon>
        <taxon>Thermoprotei</taxon>
        <taxon>Thermofilales</taxon>
        <taxon>Thermofilaceae</taxon>
        <taxon>Infirmifilum</taxon>
    </lineage>
</organism>
<sequence length="262" mass="28639">MPKPDIFDLDRVTTVIKVEGTLVNETPLRVGSREEFAPGSPVDNPIIRRADGTVYIPGSSLKGVFRSFVEAYSQSAWSSGVHVCYPGVHKWVREKAPKGREAEGCDTVYCREDGVVESVCVPCYIFGWLDTAARLYVLDAPAEGSPAVGTRTMVSINRYFGGQQPGQLYTLDFVEPGARFKFRAFVYNLNFVEGEANDVKAKACQALKALFQALSRDGLFIGARKSIGLGLVRLVDARFDVYKIQGGSLVLSASRGLREVVG</sequence>
<dbReference type="KEGG" id="thel:IG193_08675"/>
<evidence type="ECO:0000313" key="3">
    <source>
        <dbReference type="EMBL" id="QOJ78807.1"/>
    </source>
</evidence>
<gene>
    <name evidence="3" type="ORF">IG193_08675</name>
</gene>
<dbReference type="InterPro" id="IPR052216">
    <property type="entry name" value="CRISPR_Csm3_endoribonuclease"/>
</dbReference>
<dbReference type="PANTHER" id="PTHR35579:SF6">
    <property type="entry name" value="DUF324 DOMAIN-CONTAINING PROTEIN"/>
    <property type="match status" value="1"/>
</dbReference>
<dbReference type="EMBL" id="CP062310">
    <property type="protein sequence ID" value="QOJ78807.1"/>
    <property type="molecule type" value="Genomic_DNA"/>
</dbReference>
<accession>A0A7L9FGH1</accession>
<dbReference type="GO" id="GO:0051607">
    <property type="term" value="P:defense response to virus"/>
    <property type="evidence" value="ECO:0007669"/>
    <property type="project" value="UniProtKB-KW"/>
</dbReference>
<dbReference type="InParanoid" id="A0A7L9FGH1"/>
<evidence type="ECO:0000256" key="1">
    <source>
        <dbReference type="ARBA" id="ARBA00023118"/>
    </source>
</evidence>